<evidence type="ECO:0000256" key="3">
    <source>
        <dbReference type="ARBA" id="ARBA00022679"/>
    </source>
</evidence>
<dbReference type="InterPro" id="IPR006638">
    <property type="entry name" value="Elp3/MiaA/NifB-like_rSAM"/>
</dbReference>
<dbReference type="PROSITE" id="PS01278">
    <property type="entry name" value="MTTASE_RADICAL"/>
    <property type="match status" value="1"/>
</dbReference>
<dbReference type="Pfam" id="PF04055">
    <property type="entry name" value="Radical_SAM"/>
    <property type="match status" value="1"/>
</dbReference>
<dbReference type="SUPFAM" id="SSF102114">
    <property type="entry name" value="Radical SAM enzymes"/>
    <property type="match status" value="1"/>
</dbReference>
<dbReference type="PROSITE" id="PS51449">
    <property type="entry name" value="MTTASE_N"/>
    <property type="match status" value="1"/>
</dbReference>
<sequence length="421" mass="46055">MRPKVAFINLGCRVNRVEIDGIAQELESAGCEPVDASEADLVVINTCAVTGEAEAKARKAVRRAASLAKKPVVIATGCVVTLFADELSRLADNVIVEPNKAKVASRALELLGWNCTSQVAWESGVLTPTGRVRPGIKIQDGCDNRCTYCIVWRARGASRSVAASEVVRQVQKEIEHGVQEVVLTGINLGRYEDTSEKSTIQLPELLKILLEDTSIGRIRLSSIEPQDITPALLDCIATSEDRIAPFLHIPLQSGCEATLRRMGRACSAERYERVVMDAYERIDGLALGCDLIVGFPQESDEEFEESISFCERMRFSRMHVFRYSKRPGTIAASMSGQIDPKISAERARRARELAVRLRHEAALARVGHDELVCIQTPGQGVSGGLFDVQVSHVEVGQLVYAHVKSCAGDLLDAREEKEDGV</sequence>
<dbReference type="GO" id="GO:0051539">
    <property type="term" value="F:4 iron, 4 sulfur cluster binding"/>
    <property type="evidence" value="ECO:0007669"/>
    <property type="project" value="UniProtKB-KW"/>
</dbReference>
<dbReference type="Pfam" id="PF00919">
    <property type="entry name" value="UPF0004"/>
    <property type="match status" value="1"/>
</dbReference>
<dbReference type="NCBIfam" id="TIGR00089">
    <property type="entry name" value="MiaB/RimO family radical SAM methylthiotransferase"/>
    <property type="match status" value="1"/>
</dbReference>
<dbReference type="AlphaFoldDB" id="A0A9D1L5M4"/>
<dbReference type="GO" id="GO:0046872">
    <property type="term" value="F:metal ion binding"/>
    <property type="evidence" value="ECO:0007669"/>
    <property type="project" value="UniProtKB-KW"/>
</dbReference>
<dbReference type="SFLD" id="SFLDS00029">
    <property type="entry name" value="Radical_SAM"/>
    <property type="match status" value="1"/>
</dbReference>
<dbReference type="CDD" id="cd01335">
    <property type="entry name" value="Radical_SAM"/>
    <property type="match status" value="1"/>
</dbReference>
<keyword evidence="6" id="KW-0408">Iron</keyword>
<feature type="domain" description="Radical SAM core" evidence="9">
    <location>
        <begin position="128"/>
        <end position="360"/>
    </location>
</feature>
<dbReference type="PANTHER" id="PTHR11918:SF45">
    <property type="entry name" value="THREONYLCARBAMOYLADENOSINE TRNA METHYLTHIOTRANSFERASE"/>
    <property type="match status" value="1"/>
</dbReference>
<gene>
    <name evidence="10" type="ORF">IAD17_04865</name>
</gene>
<feature type="domain" description="MTTase N-terminal" evidence="8">
    <location>
        <begin position="3"/>
        <end position="112"/>
    </location>
</feature>
<comment type="cofactor">
    <cofactor evidence="1">
        <name>[4Fe-4S] cluster</name>
        <dbReference type="ChEBI" id="CHEBI:49883"/>
    </cofactor>
</comment>
<evidence type="ECO:0000256" key="7">
    <source>
        <dbReference type="ARBA" id="ARBA00023014"/>
    </source>
</evidence>
<keyword evidence="2" id="KW-0004">4Fe-4S</keyword>
<evidence type="ECO:0000259" key="8">
    <source>
        <dbReference type="PROSITE" id="PS51449"/>
    </source>
</evidence>
<keyword evidence="5" id="KW-0479">Metal-binding</keyword>
<evidence type="ECO:0000256" key="4">
    <source>
        <dbReference type="ARBA" id="ARBA00022691"/>
    </source>
</evidence>
<dbReference type="PANTHER" id="PTHR11918">
    <property type="entry name" value="RADICAL SAM PROTEINS"/>
    <property type="match status" value="1"/>
</dbReference>
<evidence type="ECO:0000256" key="6">
    <source>
        <dbReference type="ARBA" id="ARBA00023004"/>
    </source>
</evidence>
<evidence type="ECO:0000313" key="10">
    <source>
        <dbReference type="EMBL" id="HIU24232.1"/>
    </source>
</evidence>
<evidence type="ECO:0000259" key="9">
    <source>
        <dbReference type="PROSITE" id="PS51918"/>
    </source>
</evidence>
<dbReference type="InterPro" id="IPR007197">
    <property type="entry name" value="rSAM"/>
</dbReference>
<dbReference type="EMBL" id="DVMQ01000015">
    <property type="protein sequence ID" value="HIU24232.1"/>
    <property type="molecule type" value="Genomic_DNA"/>
</dbReference>
<dbReference type="Gene3D" id="3.80.30.20">
    <property type="entry name" value="tm_1862 like domain"/>
    <property type="match status" value="1"/>
</dbReference>
<dbReference type="InterPro" id="IPR058240">
    <property type="entry name" value="rSAM_sf"/>
</dbReference>
<organism evidence="10 11">
    <name type="scientific">Candidatus Coprovicinus avistercoris</name>
    <dbReference type="NCBI Taxonomy" id="2840754"/>
    <lineage>
        <taxon>Bacteria</taxon>
        <taxon>Bacillati</taxon>
        <taxon>Actinomycetota</taxon>
        <taxon>Coriobacteriia</taxon>
        <taxon>Coriobacteriales</taxon>
        <taxon>Coriobacteriaceae</taxon>
        <taxon>Coriobacteriaceae incertae sedis</taxon>
        <taxon>Candidatus Coprovicinus</taxon>
    </lineage>
</organism>
<dbReference type="SFLD" id="SFLDG01082">
    <property type="entry name" value="B12-binding_domain_containing"/>
    <property type="match status" value="1"/>
</dbReference>
<protein>
    <submittedName>
        <fullName evidence="10">MiaB/RimO family radical SAM methylthiotransferase</fullName>
        <ecNumber evidence="10">2.8.4.-</ecNumber>
    </submittedName>
</protein>
<dbReference type="InterPro" id="IPR013848">
    <property type="entry name" value="Methylthiotransferase_N"/>
</dbReference>
<evidence type="ECO:0000313" key="11">
    <source>
        <dbReference type="Proteomes" id="UP000824078"/>
    </source>
</evidence>
<dbReference type="InterPro" id="IPR020612">
    <property type="entry name" value="Methylthiotransferase_CS"/>
</dbReference>
<dbReference type="GO" id="GO:0035598">
    <property type="term" value="F:tRNA (N(6)-L-threonylcarbamoyladenosine(37)-C(2))-methylthiotransferase activity"/>
    <property type="evidence" value="ECO:0007669"/>
    <property type="project" value="TreeGrafter"/>
</dbReference>
<keyword evidence="7" id="KW-0411">Iron-sulfur</keyword>
<comment type="caution">
    <text evidence="10">The sequence shown here is derived from an EMBL/GenBank/DDBJ whole genome shotgun (WGS) entry which is preliminary data.</text>
</comment>
<evidence type="ECO:0000256" key="2">
    <source>
        <dbReference type="ARBA" id="ARBA00022485"/>
    </source>
</evidence>
<dbReference type="Proteomes" id="UP000824078">
    <property type="component" value="Unassembled WGS sequence"/>
</dbReference>
<reference evidence="10" key="2">
    <citation type="journal article" date="2021" name="PeerJ">
        <title>Extensive microbial diversity within the chicken gut microbiome revealed by metagenomics and culture.</title>
        <authorList>
            <person name="Gilroy R."/>
            <person name="Ravi A."/>
            <person name="Getino M."/>
            <person name="Pursley I."/>
            <person name="Horton D.L."/>
            <person name="Alikhan N.F."/>
            <person name="Baker D."/>
            <person name="Gharbi K."/>
            <person name="Hall N."/>
            <person name="Watson M."/>
            <person name="Adriaenssens E.M."/>
            <person name="Foster-Nyarko E."/>
            <person name="Jarju S."/>
            <person name="Secka A."/>
            <person name="Antonio M."/>
            <person name="Oren A."/>
            <person name="Chaudhuri R.R."/>
            <person name="La Ragione R."/>
            <person name="Hildebrand F."/>
            <person name="Pallen M.J."/>
        </authorList>
    </citation>
    <scope>NUCLEOTIDE SEQUENCE</scope>
    <source>
        <strain evidence="10">ChiHjej12B11-29160</strain>
    </source>
</reference>
<name>A0A9D1L5M4_9ACTN</name>
<keyword evidence="3 10" id="KW-0808">Transferase</keyword>
<proteinExistence type="predicted"/>
<dbReference type="SMART" id="SM00729">
    <property type="entry name" value="Elp3"/>
    <property type="match status" value="1"/>
</dbReference>
<dbReference type="InterPro" id="IPR038135">
    <property type="entry name" value="Methylthiotransferase_N_sf"/>
</dbReference>
<keyword evidence="4" id="KW-0949">S-adenosyl-L-methionine</keyword>
<dbReference type="InterPro" id="IPR023404">
    <property type="entry name" value="rSAM_horseshoe"/>
</dbReference>
<dbReference type="PROSITE" id="PS51918">
    <property type="entry name" value="RADICAL_SAM"/>
    <property type="match status" value="1"/>
</dbReference>
<evidence type="ECO:0000256" key="1">
    <source>
        <dbReference type="ARBA" id="ARBA00001966"/>
    </source>
</evidence>
<dbReference type="InterPro" id="IPR005839">
    <property type="entry name" value="Methylthiotransferase"/>
</dbReference>
<evidence type="ECO:0000256" key="5">
    <source>
        <dbReference type="ARBA" id="ARBA00022723"/>
    </source>
</evidence>
<dbReference type="Gene3D" id="3.40.50.12160">
    <property type="entry name" value="Methylthiotransferase, N-terminal domain"/>
    <property type="match status" value="1"/>
</dbReference>
<dbReference type="EC" id="2.8.4.-" evidence="10"/>
<accession>A0A9D1L5M4</accession>
<reference evidence="10" key="1">
    <citation type="submission" date="2020-10" db="EMBL/GenBank/DDBJ databases">
        <authorList>
            <person name="Gilroy R."/>
        </authorList>
    </citation>
    <scope>NUCLEOTIDE SEQUENCE</scope>
    <source>
        <strain evidence="10">ChiHjej12B11-29160</strain>
    </source>
</reference>